<protein>
    <submittedName>
        <fullName evidence="2">(Mediterranean fruit fly) hypothetical protein</fullName>
    </submittedName>
</protein>
<feature type="region of interest" description="Disordered" evidence="1">
    <location>
        <begin position="1"/>
        <end position="26"/>
    </location>
</feature>
<organism evidence="2 3">
    <name type="scientific">Ceratitis capitata</name>
    <name type="common">Mediterranean fruit fly</name>
    <name type="synonym">Tephritis capitata</name>
    <dbReference type="NCBI Taxonomy" id="7213"/>
    <lineage>
        <taxon>Eukaryota</taxon>
        <taxon>Metazoa</taxon>
        <taxon>Ecdysozoa</taxon>
        <taxon>Arthropoda</taxon>
        <taxon>Hexapoda</taxon>
        <taxon>Insecta</taxon>
        <taxon>Pterygota</taxon>
        <taxon>Neoptera</taxon>
        <taxon>Endopterygota</taxon>
        <taxon>Diptera</taxon>
        <taxon>Brachycera</taxon>
        <taxon>Muscomorpha</taxon>
        <taxon>Tephritoidea</taxon>
        <taxon>Tephritidae</taxon>
        <taxon>Ceratitis</taxon>
        <taxon>Ceratitis</taxon>
    </lineage>
</organism>
<accession>A0A811UVF5</accession>
<sequence>MRIQQQQQTKIPTRYDKSQGTRKKCPIHMHSPAVKPVSTIHVAERHQPAGLRTCIVEWGISVNVDATLTPAAQTTSFGIKLNDWMIIYTLSVRHVERFYEWHDISE</sequence>
<comment type="caution">
    <text evidence="2">The sequence shown here is derived from an EMBL/GenBank/DDBJ whole genome shotgun (WGS) entry which is preliminary data.</text>
</comment>
<dbReference type="EMBL" id="CAJHJT010000034">
    <property type="protein sequence ID" value="CAD7002664.1"/>
    <property type="molecule type" value="Genomic_DNA"/>
</dbReference>
<evidence type="ECO:0000256" key="1">
    <source>
        <dbReference type="SAM" id="MobiDB-lite"/>
    </source>
</evidence>
<reference evidence="2" key="1">
    <citation type="submission" date="2020-11" db="EMBL/GenBank/DDBJ databases">
        <authorList>
            <person name="Whitehead M."/>
        </authorList>
    </citation>
    <scope>NUCLEOTIDE SEQUENCE</scope>
    <source>
        <strain evidence="2">EGII</strain>
    </source>
</reference>
<dbReference type="Proteomes" id="UP000606786">
    <property type="component" value="Unassembled WGS sequence"/>
</dbReference>
<proteinExistence type="predicted"/>
<gene>
    <name evidence="2" type="ORF">CCAP1982_LOCUS11147</name>
</gene>
<evidence type="ECO:0000313" key="3">
    <source>
        <dbReference type="Proteomes" id="UP000606786"/>
    </source>
</evidence>
<evidence type="ECO:0000313" key="2">
    <source>
        <dbReference type="EMBL" id="CAD7002664.1"/>
    </source>
</evidence>
<keyword evidence="3" id="KW-1185">Reference proteome</keyword>
<dbReference type="AlphaFoldDB" id="A0A811UVF5"/>
<feature type="compositionally biased region" description="Polar residues" evidence="1">
    <location>
        <begin position="1"/>
        <end position="11"/>
    </location>
</feature>
<name>A0A811UVF5_CERCA</name>